<name>A0A6L8UY94_9BACL</name>
<organism evidence="2 3">
    <name type="scientific">Paenibacillus silvestris</name>
    <dbReference type="NCBI Taxonomy" id="2606219"/>
    <lineage>
        <taxon>Bacteria</taxon>
        <taxon>Bacillati</taxon>
        <taxon>Bacillota</taxon>
        <taxon>Bacilli</taxon>
        <taxon>Bacillales</taxon>
        <taxon>Paenibacillaceae</taxon>
        <taxon>Paenibacillus</taxon>
    </lineage>
</organism>
<sequence>MLKGGKGINKKNIVSLKIALKVKTTCHSKNKRKLTYNLYTRCCRKNKMPKRRPSLIFRCPPSHCKSQKTIPWAYPIKVPTLIESPIKCAPNLVVDKECCGNILMQGQQPGFYIWETDVDSHITIAQISIFSSSSSTNALEVRIDGTESKILSVPPGSTINFIGQGTKSIFISVLATEMTYVEGKYVISTTLQVPSESDCHNEE</sequence>
<evidence type="ECO:0000259" key="1">
    <source>
        <dbReference type="Pfam" id="PF13157"/>
    </source>
</evidence>
<accession>A0A6L8UY94</accession>
<evidence type="ECO:0000313" key="2">
    <source>
        <dbReference type="EMBL" id="MZQ83065.1"/>
    </source>
</evidence>
<evidence type="ECO:0000313" key="3">
    <source>
        <dbReference type="Proteomes" id="UP000481087"/>
    </source>
</evidence>
<dbReference type="Pfam" id="PF13157">
    <property type="entry name" value="Enas"/>
    <property type="match status" value="1"/>
</dbReference>
<keyword evidence="3" id="KW-1185">Reference proteome</keyword>
<dbReference type="EMBL" id="WTUZ01000016">
    <property type="protein sequence ID" value="MZQ83065.1"/>
    <property type="molecule type" value="Genomic_DNA"/>
</dbReference>
<reference evidence="2 3" key="1">
    <citation type="submission" date="2019-12" db="EMBL/GenBank/DDBJ databases">
        <title>Paenibacillus sp. nov. sp. isolated from soil.</title>
        <authorList>
            <person name="Kim J."/>
            <person name="Jeong S.E."/>
            <person name="Jung H.S."/>
            <person name="Jeon C.O."/>
        </authorList>
    </citation>
    <scope>NUCLEOTIDE SEQUENCE [LARGE SCALE GENOMIC DNA]</scope>
    <source>
        <strain evidence="2 3">5J-6</strain>
    </source>
</reference>
<proteinExistence type="predicted"/>
<dbReference type="AlphaFoldDB" id="A0A6L8UY94"/>
<protein>
    <recommendedName>
        <fullName evidence="1">Endospore appendages core domain-containing protein</fullName>
    </recommendedName>
</protein>
<gene>
    <name evidence="2" type="ORF">GQF01_13205</name>
</gene>
<feature type="domain" description="Endospore appendages core" evidence="1">
    <location>
        <begin position="88"/>
        <end position="191"/>
    </location>
</feature>
<comment type="caution">
    <text evidence="2">The sequence shown here is derived from an EMBL/GenBank/DDBJ whole genome shotgun (WGS) entry which is preliminary data.</text>
</comment>
<dbReference type="Proteomes" id="UP000481087">
    <property type="component" value="Unassembled WGS sequence"/>
</dbReference>
<dbReference type="RefSeq" id="WP_161407246.1">
    <property type="nucleotide sequence ID" value="NZ_WTUZ01000016.1"/>
</dbReference>
<dbReference type="InterPro" id="IPR025055">
    <property type="entry name" value="Ena_core"/>
</dbReference>